<dbReference type="InterPro" id="IPR036388">
    <property type="entry name" value="WH-like_DNA-bd_sf"/>
</dbReference>
<dbReference type="SMART" id="SM00862">
    <property type="entry name" value="Trans_reg_C"/>
    <property type="match status" value="1"/>
</dbReference>
<evidence type="ECO:0000256" key="5">
    <source>
        <dbReference type="PROSITE-ProRule" id="PRU01091"/>
    </source>
</evidence>
<dbReference type="InterPro" id="IPR001867">
    <property type="entry name" value="OmpR/PhoB-type_DNA-bd"/>
</dbReference>
<dbReference type="InterPro" id="IPR001789">
    <property type="entry name" value="Sig_transdc_resp-reg_receiver"/>
</dbReference>
<dbReference type="PANTHER" id="PTHR48111:SF40">
    <property type="entry name" value="PHOSPHATE REGULON TRANSCRIPTIONAL REGULATORY PROTEIN PHOB"/>
    <property type="match status" value="1"/>
</dbReference>
<dbReference type="PROSITE" id="PS51755">
    <property type="entry name" value="OMPR_PHOB"/>
    <property type="match status" value="1"/>
</dbReference>
<dbReference type="GO" id="GO:0005829">
    <property type="term" value="C:cytosol"/>
    <property type="evidence" value="ECO:0007669"/>
    <property type="project" value="TreeGrafter"/>
</dbReference>
<dbReference type="Gene3D" id="1.10.10.10">
    <property type="entry name" value="Winged helix-like DNA-binding domain superfamily/Winged helix DNA-binding domain"/>
    <property type="match status" value="1"/>
</dbReference>
<dbReference type="SUPFAM" id="SSF46894">
    <property type="entry name" value="C-terminal effector domain of the bipartite response regulators"/>
    <property type="match status" value="1"/>
</dbReference>
<keyword evidence="2" id="KW-0902">Two-component regulatory system</keyword>
<dbReference type="SUPFAM" id="SSF52172">
    <property type="entry name" value="CheY-like"/>
    <property type="match status" value="1"/>
</dbReference>
<dbReference type="InterPro" id="IPR011006">
    <property type="entry name" value="CheY-like_superfamily"/>
</dbReference>
<evidence type="ECO:0000256" key="3">
    <source>
        <dbReference type="ARBA" id="ARBA00023125"/>
    </source>
</evidence>
<sequence length="225" mass="26040">MAEDEPFLGKIVKESLESRDFDVIWVQDGLKAYSAFRTFDPAICVFDVMMPAKDGFTLTEEIRKINEHVPIIFLTAKSLTEDVVKGFEMGGNDYLKKPFSMEELIVRMKALLNRPVKQPQYTTREQFAIGSYMFNSTLQELAADGEVVKLSFRESALLKMLVENKNQVLDRKMALDYLWGEDSFFNARSMDVFITKLRKYLKKDRNIEIVNIRGIGYKLMVDDDE</sequence>
<dbReference type="CDD" id="cd17574">
    <property type="entry name" value="REC_OmpR"/>
    <property type="match status" value="1"/>
</dbReference>
<feature type="domain" description="Response regulatory" evidence="6">
    <location>
        <begin position="1"/>
        <end position="112"/>
    </location>
</feature>
<name>A0A1T5ESV4_9SPHI</name>
<dbReference type="Gene3D" id="3.40.50.2300">
    <property type="match status" value="1"/>
</dbReference>
<protein>
    <submittedName>
        <fullName evidence="8">DNA-binding response regulator, OmpR family, contains REC and winged-helix (WHTH) domain</fullName>
    </submittedName>
</protein>
<dbReference type="OrthoDB" id="9790442at2"/>
<evidence type="ECO:0000256" key="2">
    <source>
        <dbReference type="ARBA" id="ARBA00023012"/>
    </source>
</evidence>
<dbReference type="CDD" id="cd00383">
    <property type="entry name" value="trans_reg_C"/>
    <property type="match status" value="1"/>
</dbReference>
<dbReference type="AlphaFoldDB" id="A0A1T5ESV4"/>
<dbReference type="GO" id="GO:0032993">
    <property type="term" value="C:protein-DNA complex"/>
    <property type="evidence" value="ECO:0007669"/>
    <property type="project" value="TreeGrafter"/>
</dbReference>
<reference evidence="8 9" key="1">
    <citation type="submission" date="2017-02" db="EMBL/GenBank/DDBJ databases">
        <authorList>
            <person name="Peterson S.W."/>
        </authorList>
    </citation>
    <scope>NUCLEOTIDE SEQUENCE [LARGE SCALE GENOMIC DNA]</scope>
    <source>
        <strain evidence="8 9">DSM 22899</strain>
    </source>
</reference>
<dbReference type="Pfam" id="PF00486">
    <property type="entry name" value="Trans_reg_C"/>
    <property type="match status" value="1"/>
</dbReference>
<keyword evidence="3 5" id="KW-0238">DNA-binding</keyword>
<dbReference type="SMART" id="SM00448">
    <property type="entry name" value="REC"/>
    <property type="match status" value="1"/>
</dbReference>
<dbReference type="PROSITE" id="PS50110">
    <property type="entry name" value="RESPONSE_REGULATORY"/>
    <property type="match status" value="1"/>
</dbReference>
<keyword evidence="9" id="KW-1185">Reference proteome</keyword>
<proteinExistence type="predicted"/>
<evidence type="ECO:0000259" key="6">
    <source>
        <dbReference type="PROSITE" id="PS50110"/>
    </source>
</evidence>
<dbReference type="RefSeq" id="WP_079718155.1">
    <property type="nucleotide sequence ID" value="NZ_FUYS01000011.1"/>
</dbReference>
<gene>
    <name evidence="8" type="ORF">SAMN05660226_03511</name>
</gene>
<evidence type="ECO:0000313" key="9">
    <source>
        <dbReference type="Proteomes" id="UP000190541"/>
    </source>
</evidence>
<dbReference type="InterPro" id="IPR016032">
    <property type="entry name" value="Sig_transdc_resp-reg_C-effctor"/>
</dbReference>
<dbReference type="STRING" id="623280.SAMN05660226_03511"/>
<dbReference type="GO" id="GO:0006355">
    <property type="term" value="P:regulation of DNA-templated transcription"/>
    <property type="evidence" value="ECO:0007669"/>
    <property type="project" value="InterPro"/>
</dbReference>
<dbReference type="Gene3D" id="6.10.250.690">
    <property type="match status" value="1"/>
</dbReference>
<evidence type="ECO:0000256" key="1">
    <source>
        <dbReference type="ARBA" id="ARBA00022553"/>
    </source>
</evidence>
<evidence type="ECO:0000259" key="7">
    <source>
        <dbReference type="PROSITE" id="PS51755"/>
    </source>
</evidence>
<feature type="domain" description="OmpR/PhoB-type" evidence="7">
    <location>
        <begin position="124"/>
        <end position="221"/>
    </location>
</feature>
<accession>A0A1T5ESV4</accession>
<evidence type="ECO:0000313" key="8">
    <source>
        <dbReference type="EMBL" id="SKB86889.1"/>
    </source>
</evidence>
<keyword evidence="1 4" id="KW-0597">Phosphoprotein</keyword>
<dbReference type="Pfam" id="PF00072">
    <property type="entry name" value="Response_reg"/>
    <property type="match status" value="1"/>
</dbReference>
<dbReference type="EMBL" id="FUYS01000011">
    <property type="protein sequence ID" value="SKB86889.1"/>
    <property type="molecule type" value="Genomic_DNA"/>
</dbReference>
<dbReference type="InterPro" id="IPR039420">
    <property type="entry name" value="WalR-like"/>
</dbReference>
<feature type="DNA-binding region" description="OmpR/PhoB-type" evidence="5">
    <location>
        <begin position="124"/>
        <end position="221"/>
    </location>
</feature>
<feature type="modified residue" description="4-aspartylphosphate" evidence="4">
    <location>
        <position position="47"/>
    </location>
</feature>
<dbReference type="GO" id="GO:0000976">
    <property type="term" value="F:transcription cis-regulatory region binding"/>
    <property type="evidence" value="ECO:0007669"/>
    <property type="project" value="TreeGrafter"/>
</dbReference>
<dbReference type="PANTHER" id="PTHR48111">
    <property type="entry name" value="REGULATOR OF RPOS"/>
    <property type="match status" value="1"/>
</dbReference>
<organism evidence="8 9">
    <name type="scientific">Parapedobacter luteus</name>
    <dbReference type="NCBI Taxonomy" id="623280"/>
    <lineage>
        <taxon>Bacteria</taxon>
        <taxon>Pseudomonadati</taxon>
        <taxon>Bacteroidota</taxon>
        <taxon>Sphingobacteriia</taxon>
        <taxon>Sphingobacteriales</taxon>
        <taxon>Sphingobacteriaceae</taxon>
        <taxon>Parapedobacter</taxon>
    </lineage>
</organism>
<dbReference type="GO" id="GO:0000156">
    <property type="term" value="F:phosphorelay response regulator activity"/>
    <property type="evidence" value="ECO:0007669"/>
    <property type="project" value="TreeGrafter"/>
</dbReference>
<evidence type="ECO:0000256" key="4">
    <source>
        <dbReference type="PROSITE-ProRule" id="PRU00169"/>
    </source>
</evidence>
<dbReference type="Proteomes" id="UP000190541">
    <property type="component" value="Unassembled WGS sequence"/>
</dbReference>